<gene>
    <name evidence="1" type="ordered locus">Os04g0220050</name>
    <name evidence="1" type="ORF">OSNPB_040220050</name>
</gene>
<dbReference type="AlphaFoldDB" id="A0A0P0W7D7"/>
<organism evidence="1 2">
    <name type="scientific">Oryza sativa subsp. japonica</name>
    <name type="common">Rice</name>
    <dbReference type="NCBI Taxonomy" id="39947"/>
    <lineage>
        <taxon>Eukaryota</taxon>
        <taxon>Viridiplantae</taxon>
        <taxon>Streptophyta</taxon>
        <taxon>Embryophyta</taxon>
        <taxon>Tracheophyta</taxon>
        <taxon>Spermatophyta</taxon>
        <taxon>Magnoliopsida</taxon>
        <taxon>Liliopsida</taxon>
        <taxon>Poales</taxon>
        <taxon>Poaceae</taxon>
        <taxon>BOP clade</taxon>
        <taxon>Oryzoideae</taxon>
        <taxon>Oryzeae</taxon>
        <taxon>Oryzinae</taxon>
        <taxon>Oryza</taxon>
        <taxon>Oryza sativa</taxon>
    </lineage>
</organism>
<keyword evidence="2" id="KW-1185">Reference proteome</keyword>
<evidence type="ECO:0000313" key="2">
    <source>
        <dbReference type="Proteomes" id="UP000059680"/>
    </source>
</evidence>
<reference evidence="2" key="1">
    <citation type="journal article" date="2005" name="Nature">
        <title>The map-based sequence of the rice genome.</title>
        <authorList>
            <consortium name="International rice genome sequencing project (IRGSP)"/>
            <person name="Matsumoto T."/>
            <person name="Wu J."/>
            <person name="Kanamori H."/>
            <person name="Katayose Y."/>
            <person name="Fujisawa M."/>
            <person name="Namiki N."/>
            <person name="Mizuno H."/>
            <person name="Yamamoto K."/>
            <person name="Antonio B.A."/>
            <person name="Baba T."/>
            <person name="Sakata K."/>
            <person name="Nagamura Y."/>
            <person name="Aoki H."/>
            <person name="Arikawa K."/>
            <person name="Arita K."/>
            <person name="Bito T."/>
            <person name="Chiden Y."/>
            <person name="Fujitsuka N."/>
            <person name="Fukunaka R."/>
            <person name="Hamada M."/>
            <person name="Harada C."/>
            <person name="Hayashi A."/>
            <person name="Hijishita S."/>
            <person name="Honda M."/>
            <person name="Hosokawa S."/>
            <person name="Ichikawa Y."/>
            <person name="Idonuma A."/>
            <person name="Iijima M."/>
            <person name="Ikeda M."/>
            <person name="Ikeno M."/>
            <person name="Ito K."/>
            <person name="Ito S."/>
            <person name="Ito T."/>
            <person name="Ito Y."/>
            <person name="Ito Y."/>
            <person name="Iwabuchi A."/>
            <person name="Kamiya K."/>
            <person name="Karasawa W."/>
            <person name="Kurita K."/>
            <person name="Katagiri S."/>
            <person name="Kikuta A."/>
            <person name="Kobayashi H."/>
            <person name="Kobayashi N."/>
            <person name="Machita K."/>
            <person name="Maehara T."/>
            <person name="Masukawa M."/>
            <person name="Mizubayashi T."/>
            <person name="Mukai Y."/>
            <person name="Nagasaki H."/>
            <person name="Nagata Y."/>
            <person name="Naito S."/>
            <person name="Nakashima M."/>
            <person name="Nakama Y."/>
            <person name="Nakamichi Y."/>
            <person name="Nakamura M."/>
            <person name="Meguro A."/>
            <person name="Negishi M."/>
            <person name="Ohta I."/>
            <person name="Ohta T."/>
            <person name="Okamoto M."/>
            <person name="Ono N."/>
            <person name="Saji S."/>
            <person name="Sakaguchi M."/>
            <person name="Sakai K."/>
            <person name="Shibata M."/>
            <person name="Shimokawa T."/>
            <person name="Song J."/>
            <person name="Takazaki Y."/>
            <person name="Terasawa K."/>
            <person name="Tsugane M."/>
            <person name="Tsuji K."/>
            <person name="Ueda S."/>
            <person name="Waki K."/>
            <person name="Yamagata H."/>
            <person name="Yamamoto M."/>
            <person name="Yamamoto S."/>
            <person name="Yamane H."/>
            <person name="Yoshiki S."/>
            <person name="Yoshihara R."/>
            <person name="Yukawa K."/>
            <person name="Zhong H."/>
            <person name="Yano M."/>
            <person name="Yuan Q."/>
            <person name="Ouyang S."/>
            <person name="Liu J."/>
            <person name="Jones K.M."/>
            <person name="Gansberger K."/>
            <person name="Moffat K."/>
            <person name="Hill J."/>
            <person name="Bera J."/>
            <person name="Fadrosh D."/>
            <person name="Jin S."/>
            <person name="Johri S."/>
            <person name="Kim M."/>
            <person name="Overton L."/>
            <person name="Reardon M."/>
            <person name="Tsitrin T."/>
            <person name="Vuong H."/>
            <person name="Weaver B."/>
            <person name="Ciecko A."/>
            <person name="Tallon L."/>
            <person name="Jackson J."/>
            <person name="Pai G."/>
            <person name="Aken S.V."/>
            <person name="Utterback T."/>
            <person name="Reidmuller S."/>
            <person name="Feldblyum T."/>
            <person name="Hsiao J."/>
            <person name="Zismann V."/>
            <person name="Iobst S."/>
            <person name="de Vazeille A.R."/>
            <person name="Buell C.R."/>
            <person name="Ying K."/>
            <person name="Li Y."/>
            <person name="Lu T."/>
            <person name="Huang Y."/>
            <person name="Zhao Q."/>
            <person name="Feng Q."/>
            <person name="Zhang L."/>
            <person name="Zhu J."/>
            <person name="Weng Q."/>
            <person name="Mu J."/>
            <person name="Lu Y."/>
            <person name="Fan D."/>
            <person name="Liu Y."/>
            <person name="Guan J."/>
            <person name="Zhang Y."/>
            <person name="Yu S."/>
            <person name="Liu X."/>
            <person name="Zhang Y."/>
            <person name="Hong G."/>
            <person name="Han B."/>
            <person name="Choisne N."/>
            <person name="Demange N."/>
            <person name="Orjeda G."/>
            <person name="Samain S."/>
            <person name="Cattolico L."/>
            <person name="Pelletier E."/>
            <person name="Couloux A."/>
            <person name="Segurens B."/>
            <person name="Wincker P."/>
            <person name="D'Hont A."/>
            <person name="Scarpelli C."/>
            <person name="Weissenbach J."/>
            <person name="Salanoubat M."/>
            <person name="Quetier F."/>
            <person name="Yu Y."/>
            <person name="Kim H.R."/>
            <person name="Rambo T."/>
            <person name="Currie J."/>
            <person name="Collura K."/>
            <person name="Luo M."/>
            <person name="Yang T."/>
            <person name="Ammiraju J.S.S."/>
            <person name="Engler F."/>
            <person name="Soderlund C."/>
            <person name="Wing R.A."/>
            <person name="Palmer L.E."/>
            <person name="de la Bastide M."/>
            <person name="Spiegel L."/>
            <person name="Nascimento L."/>
            <person name="Zutavern T."/>
            <person name="O'Shaughnessy A."/>
            <person name="Dike S."/>
            <person name="Dedhia N."/>
            <person name="Preston R."/>
            <person name="Balija V."/>
            <person name="McCombie W.R."/>
            <person name="Chow T."/>
            <person name="Chen H."/>
            <person name="Chung M."/>
            <person name="Chen C."/>
            <person name="Shaw J."/>
            <person name="Wu H."/>
            <person name="Hsiao K."/>
            <person name="Chao Y."/>
            <person name="Chu M."/>
            <person name="Cheng C."/>
            <person name="Hour A."/>
            <person name="Lee P."/>
            <person name="Lin S."/>
            <person name="Lin Y."/>
            <person name="Liou J."/>
            <person name="Liu S."/>
            <person name="Hsing Y."/>
            <person name="Raghuvanshi S."/>
            <person name="Mohanty A."/>
            <person name="Bharti A.K."/>
            <person name="Gaur A."/>
            <person name="Gupta V."/>
            <person name="Kumar D."/>
            <person name="Ravi V."/>
            <person name="Vij S."/>
            <person name="Kapur A."/>
            <person name="Khurana P."/>
            <person name="Khurana P."/>
            <person name="Khurana J.P."/>
            <person name="Tyagi A.K."/>
            <person name="Gaikwad K."/>
            <person name="Singh A."/>
            <person name="Dalal V."/>
            <person name="Srivastava S."/>
            <person name="Dixit A."/>
            <person name="Pal A.K."/>
            <person name="Ghazi I.A."/>
            <person name="Yadav M."/>
            <person name="Pandit A."/>
            <person name="Bhargava A."/>
            <person name="Sureshbabu K."/>
            <person name="Batra K."/>
            <person name="Sharma T.R."/>
            <person name="Mohapatra T."/>
            <person name="Singh N.K."/>
            <person name="Messing J."/>
            <person name="Nelson A.B."/>
            <person name="Fuks G."/>
            <person name="Kavchok S."/>
            <person name="Keizer G."/>
            <person name="Linton E."/>
            <person name="Llaca V."/>
            <person name="Song R."/>
            <person name="Tanyolac B."/>
            <person name="Young S."/>
            <person name="Ho-Il K."/>
            <person name="Hahn J.H."/>
            <person name="Sangsakoo G."/>
            <person name="Vanavichit A."/>
            <person name="de Mattos Luiz.A.T."/>
            <person name="Zimmer P.D."/>
            <person name="Malone G."/>
            <person name="Dellagostin O."/>
            <person name="de Oliveira A.C."/>
            <person name="Bevan M."/>
            <person name="Bancroft I."/>
            <person name="Minx P."/>
            <person name="Cordum H."/>
            <person name="Wilson R."/>
            <person name="Cheng Z."/>
            <person name="Jin W."/>
            <person name="Jiang J."/>
            <person name="Leong S.A."/>
            <person name="Iwama H."/>
            <person name="Gojobori T."/>
            <person name="Itoh T."/>
            <person name="Niimura Y."/>
            <person name="Fujii Y."/>
            <person name="Habara T."/>
            <person name="Sakai H."/>
            <person name="Sato Y."/>
            <person name="Wilson G."/>
            <person name="Kumar K."/>
            <person name="McCouch S."/>
            <person name="Juretic N."/>
            <person name="Hoen D."/>
            <person name="Wright S."/>
            <person name="Bruskiewich R."/>
            <person name="Bureau T."/>
            <person name="Miyao A."/>
            <person name="Hirochika H."/>
            <person name="Nishikawa T."/>
            <person name="Kadowaki K."/>
            <person name="Sugiura M."/>
            <person name="Burr B."/>
            <person name="Sasaki T."/>
        </authorList>
    </citation>
    <scope>NUCLEOTIDE SEQUENCE [LARGE SCALE GENOMIC DNA]</scope>
    <source>
        <strain evidence="2">cv. Nipponbare</strain>
    </source>
</reference>
<accession>A0A0P0W7D7</accession>
<dbReference type="Proteomes" id="UP000059680">
    <property type="component" value="Chromosome 4"/>
</dbReference>
<dbReference type="PaxDb" id="39947-A0A0P0W7D7"/>
<dbReference type="InParanoid" id="A0A0P0W7D7"/>
<evidence type="ECO:0000313" key="1">
    <source>
        <dbReference type="EMBL" id="BAS88166.1"/>
    </source>
</evidence>
<sequence length="75" mass="8530">MYLSMSLVLTVPRPMESFLPYVTAIQLIVSTMLMVEHDKGEVTVYFANRCSKVPRHAKRDYAQPGSHWMGNQVGD</sequence>
<dbReference type="EMBL" id="AP014960">
    <property type="protein sequence ID" value="BAS88166.1"/>
    <property type="molecule type" value="Genomic_DNA"/>
</dbReference>
<reference evidence="1 2" key="3">
    <citation type="journal article" date="2013" name="Rice">
        <title>Improvement of the Oryza sativa Nipponbare reference genome using next generation sequence and optical map data.</title>
        <authorList>
            <person name="Kawahara Y."/>
            <person name="de la Bastide M."/>
            <person name="Hamilton J.P."/>
            <person name="Kanamori H."/>
            <person name="McCombie W.R."/>
            <person name="Ouyang S."/>
            <person name="Schwartz D.C."/>
            <person name="Tanaka T."/>
            <person name="Wu J."/>
            <person name="Zhou S."/>
            <person name="Childs K.L."/>
            <person name="Davidson R.M."/>
            <person name="Lin H."/>
            <person name="Quesada-Ocampo L."/>
            <person name="Vaillancourt B."/>
            <person name="Sakai H."/>
            <person name="Lee S.S."/>
            <person name="Kim J."/>
            <person name="Numa H."/>
            <person name="Itoh T."/>
            <person name="Buell C.R."/>
            <person name="Matsumoto T."/>
        </authorList>
    </citation>
    <scope>NUCLEOTIDE SEQUENCE [LARGE SCALE GENOMIC DNA]</scope>
    <source>
        <strain evidence="2">cv. Nipponbare</strain>
    </source>
</reference>
<proteinExistence type="predicted"/>
<name>A0A0P0W7D7_ORYSJ</name>
<reference evidence="1 2" key="2">
    <citation type="journal article" date="2013" name="Plant Cell Physiol.">
        <title>Rice Annotation Project Database (RAP-DB): an integrative and interactive database for rice genomics.</title>
        <authorList>
            <person name="Sakai H."/>
            <person name="Lee S.S."/>
            <person name="Tanaka T."/>
            <person name="Numa H."/>
            <person name="Kim J."/>
            <person name="Kawahara Y."/>
            <person name="Wakimoto H."/>
            <person name="Yang C.C."/>
            <person name="Iwamoto M."/>
            <person name="Abe T."/>
            <person name="Yamada Y."/>
            <person name="Muto A."/>
            <person name="Inokuchi H."/>
            <person name="Ikemura T."/>
            <person name="Matsumoto T."/>
            <person name="Sasaki T."/>
            <person name="Itoh T."/>
        </authorList>
    </citation>
    <scope>NUCLEOTIDE SEQUENCE [LARGE SCALE GENOMIC DNA]</scope>
    <source>
        <strain evidence="2">cv. Nipponbare</strain>
    </source>
</reference>
<protein>
    <submittedName>
        <fullName evidence="1">Os04g0220050 protein</fullName>
    </submittedName>
</protein>